<dbReference type="PRINTS" id="PR00367">
    <property type="entry name" value="ETHRSPELEMNT"/>
</dbReference>
<dbReference type="CDD" id="cd00018">
    <property type="entry name" value="AP2"/>
    <property type="match status" value="1"/>
</dbReference>
<feature type="compositionally biased region" description="Polar residues" evidence="7">
    <location>
        <begin position="64"/>
        <end position="78"/>
    </location>
</feature>
<feature type="compositionally biased region" description="Basic and acidic residues" evidence="7">
    <location>
        <begin position="130"/>
        <end position="139"/>
    </location>
</feature>
<dbReference type="OrthoDB" id="1926799at2759"/>
<dbReference type="AlphaFoldDB" id="A0A9Q1KZT6"/>
<feature type="region of interest" description="Disordered" evidence="7">
    <location>
        <begin position="194"/>
        <end position="235"/>
    </location>
</feature>
<dbReference type="SMART" id="SM00380">
    <property type="entry name" value="AP2"/>
    <property type="match status" value="1"/>
</dbReference>
<dbReference type="EMBL" id="JAKOGI010000002">
    <property type="protein sequence ID" value="KAJ8452842.1"/>
    <property type="molecule type" value="Genomic_DNA"/>
</dbReference>
<dbReference type="GO" id="GO:0003700">
    <property type="term" value="F:DNA-binding transcription factor activity"/>
    <property type="evidence" value="ECO:0007669"/>
    <property type="project" value="InterPro"/>
</dbReference>
<evidence type="ECO:0000256" key="5">
    <source>
        <dbReference type="ARBA" id="ARBA00023163"/>
    </source>
</evidence>
<evidence type="ECO:0000256" key="2">
    <source>
        <dbReference type="ARBA" id="ARBA00022745"/>
    </source>
</evidence>
<comment type="caution">
    <text evidence="9">The sequence shown here is derived from an EMBL/GenBank/DDBJ whole genome shotgun (WGS) entry which is preliminary data.</text>
</comment>
<dbReference type="PROSITE" id="PS51032">
    <property type="entry name" value="AP2_ERF"/>
    <property type="match status" value="1"/>
</dbReference>
<name>A0A9Q1KZT6_9CARY</name>
<dbReference type="FunFam" id="3.30.730.10:FF:000001">
    <property type="entry name" value="Ethylene-responsive transcription factor 2"/>
    <property type="match status" value="1"/>
</dbReference>
<proteinExistence type="predicted"/>
<evidence type="ECO:0000313" key="10">
    <source>
        <dbReference type="Proteomes" id="UP001153076"/>
    </source>
</evidence>
<keyword evidence="6" id="KW-0539">Nucleus</keyword>
<dbReference type="InterPro" id="IPR001471">
    <property type="entry name" value="AP2/ERF_dom"/>
</dbReference>
<evidence type="ECO:0000313" key="9">
    <source>
        <dbReference type="EMBL" id="KAJ8452842.1"/>
    </source>
</evidence>
<evidence type="ECO:0000256" key="3">
    <source>
        <dbReference type="ARBA" id="ARBA00023015"/>
    </source>
</evidence>
<dbReference type="GO" id="GO:0003677">
    <property type="term" value="F:DNA binding"/>
    <property type="evidence" value="ECO:0007669"/>
    <property type="project" value="UniProtKB-KW"/>
</dbReference>
<organism evidence="9 10">
    <name type="scientific">Carnegiea gigantea</name>
    <dbReference type="NCBI Taxonomy" id="171969"/>
    <lineage>
        <taxon>Eukaryota</taxon>
        <taxon>Viridiplantae</taxon>
        <taxon>Streptophyta</taxon>
        <taxon>Embryophyta</taxon>
        <taxon>Tracheophyta</taxon>
        <taxon>Spermatophyta</taxon>
        <taxon>Magnoliopsida</taxon>
        <taxon>eudicotyledons</taxon>
        <taxon>Gunneridae</taxon>
        <taxon>Pentapetalae</taxon>
        <taxon>Caryophyllales</taxon>
        <taxon>Cactineae</taxon>
        <taxon>Cactaceae</taxon>
        <taxon>Cactoideae</taxon>
        <taxon>Echinocereeae</taxon>
        <taxon>Carnegiea</taxon>
    </lineage>
</organism>
<keyword evidence="4" id="KW-0238">DNA-binding</keyword>
<reference evidence="9" key="1">
    <citation type="submission" date="2022-04" db="EMBL/GenBank/DDBJ databases">
        <title>Carnegiea gigantea Genome sequencing and assembly v2.</title>
        <authorList>
            <person name="Copetti D."/>
            <person name="Sanderson M.J."/>
            <person name="Burquez A."/>
            <person name="Wojciechowski M.F."/>
        </authorList>
    </citation>
    <scope>NUCLEOTIDE SEQUENCE</scope>
    <source>
        <strain evidence="9">SGP5-SGP5p</strain>
        <tissue evidence="9">Aerial part</tissue>
    </source>
</reference>
<comment type="subcellular location">
    <subcellularLocation>
        <location evidence="1">Nucleus</location>
    </subcellularLocation>
</comment>
<feature type="compositionally biased region" description="Polar residues" evidence="7">
    <location>
        <begin position="109"/>
        <end position="128"/>
    </location>
</feature>
<dbReference type="Proteomes" id="UP001153076">
    <property type="component" value="Unassembled WGS sequence"/>
</dbReference>
<dbReference type="PANTHER" id="PTHR31677:SF75">
    <property type="entry name" value="ETHYLENE-RESPONSIVE TRANSCRIPTION FACTOR ERF084"/>
    <property type="match status" value="1"/>
</dbReference>
<feature type="region of interest" description="Disordered" evidence="7">
    <location>
        <begin position="109"/>
        <end position="139"/>
    </location>
</feature>
<dbReference type="SUPFAM" id="SSF54171">
    <property type="entry name" value="DNA-binding domain"/>
    <property type="match status" value="1"/>
</dbReference>
<evidence type="ECO:0000256" key="1">
    <source>
        <dbReference type="ARBA" id="ARBA00004123"/>
    </source>
</evidence>
<gene>
    <name evidence="9" type="ORF">Cgig2_014605</name>
</gene>
<dbReference type="Pfam" id="PF00847">
    <property type="entry name" value="AP2"/>
    <property type="match status" value="1"/>
</dbReference>
<keyword evidence="3" id="KW-0805">Transcription regulation</keyword>
<evidence type="ECO:0000256" key="4">
    <source>
        <dbReference type="ARBA" id="ARBA00023125"/>
    </source>
</evidence>
<evidence type="ECO:0000256" key="6">
    <source>
        <dbReference type="ARBA" id="ARBA00023242"/>
    </source>
</evidence>
<accession>A0A9Q1KZT6</accession>
<feature type="region of interest" description="Disordered" evidence="7">
    <location>
        <begin position="49"/>
        <end position="96"/>
    </location>
</feature>
<sequence>MNHLSSQYVSPSSFIPQASLTLETFLYSPFFICNDLCLNAPFQLDTHLSSSPPTAQNPHACPSRNVSPPSTLLINSLDGNEERESPSRPPPPPVLEGIGAVVGQHVLFGTTTTTPPSNEDQHVSSAANPDTKRFETGEKRYRGVRRRPWGRWSAEIRDRVGRCRHWLGTFDTPEEAARAYDAAARRLRGSKARTNFDIPPMVPIPTPATSSSSSSASSVKKKKNDKLKLERQSTITATWNCGSRKQSLSVEKYRHSADLSP</sequence>
<dbReference type="GO" id="GO:0005634">
    <property type="term" value="C:nucleus"/>
    <property type="evidence" value="ECO:0007669"/>
    <property type="project" value="UniProtKB-SubCell"/>
</dbReference>
<dbReference type="InterPro" id="IPR016177">
    <property type="entry name" value="DNA-bd_dom_sf"/>
</dbReference>
<dbReference type="PANTHER" id="PTHR31677">
    <property type="entry name" value="AP2 DOMAIN CLASS TRANSCRIPTION FACTOR"/>
    <property type="match status" value="1"/>
</dbReference>
<dbReference type="GO" id="GO:0009873">
    <property type="term" value="P:ethylene-activated signaling pathway"/>
    <property type="evidence" value="ECO:0007669"/>
    <property type="project" value="UniProtKB-KW"/>
</dbReference>
<evidence type="ECO:0000259" key="8">
    <source>
        <dbReference type="PROSITE" id="PS51032"/>
    </source>
</evidence>
<dbReference type="Gene3D" id="3.30.730.10">
    <property type="entry name" value="AP2/ERF domain"/>
    <property type="match status" value="1"/>
</dbReference>
<protein>
    <recommendedName>
        <fullName evidence="8">AP2/ERF domain-containing protein</fullName>
    </recommendedName>
</protein>
<keyword evidence="10" id="KW-1185">Reference proteome</keyword>
<keyword evidence="5" id="KW-0804">Transcription</keyword>
<feature type="domain" description="AP2/ERF" evidence="8">
    <location>
        <begin position="140"/>
        <end position="197"/>
    </location>
</feature>
<evidence type="ECO:0000256" key="7">
    <source>
        <dbReference type="SAM" id="MobiDB-lite"/>
    </source>
</evidence>
<dbReference type="InterPro" id="IPR036955">
    <property type="entry name" value="AP2/ERF_dom_sf"/>
</dbReference>
<keyword evidence="2" id="KW-0936">Ethylene signaling pathway</keyword>